<proteinExistence type="predicted"/>
<reference evidence="2 3" key="1">
    <citation type="journal article" date="2024" name="J Genomics">
        <title>Draft genome sequencing and assembly of Favolaschia claudopus CIRM-BRFM 2984 isolated from oak limbs.</title>
        <authorList>
            <person name="Navarro D."/>
            <person name="Drula E."/>
            <person name="Chaduli D."/>
            <person name="Cazenave R."/>
            <person name="Ahrendt S."/>
            <person name="Wang J."/>
            <person name="Lipzen A."/>
            <person name="Daum C."/>
            <person name="Barry K."/>
            <person name="Grigoriev I.V."/>
            <person name="Favel A."/>
            <person name="Rosso M.N."/>
            <person name="Martin F."/>
        </authorList>
    </citation>
    <scope>NUCLEOTIDE SEQUENCE [LARGE SCALE GENOMIC DNA]</scope>
    <source>
        <strain evidence="2 3">CIRM-BRFM 2984</strain>
    </source>
</reference>
<evidence type="ECO:0000313" key="2">
    <source>
        <dbReference type="EMBL" id="KAK6987669.1"/>
    </source>
</evidence>
<feature type="compositionally biased region" description="Low complexity" evidence="1">
    <location>
        <begin position="227"/>
        <end position="237"/>
    </location>
</feature>
<protein>
    <submittedName>
        <fullName evidence="2">Uncharacterized protein</fullName>
    </submittedName>
</protein>
<sequence>MTSWHHFVTNPIVPSISTRFADVSGVRTNIELYGEGAPHGDPFVESGLYPYPQPPARNHEYGLGIGRGPPPTPRQTRSVSFESPVAQRYDNRAAPTYFDPAVTPTPNRRGYAPPHAPQNLQFGPGPGGPTEQLMYTLLGKMDALLNDNRHLGGKVGELTERMTVLEQGAAASQAGRHALAQRGRAVAPAPSTRRSTRRTMSQQRSADDSDDESLDPQLRAVAAHDGASSTTDSATESEYSDREEDSSDASELHGANRDRPVVINDDMLTKSEIKAARLRISLIFRQVCNVHGKEWPNPLELRFNPITKQQYPTPNFASDVLDAHNCDLFRMVGERAQRVLGDTAALPKSLKRLKSLGPIVWDLDFTMECSKKTFRSFKKDWTKFNSIGGREQMAEREKRDRRMQRRVTKSEQLGKAVDALDEKLELDTGFLHDSIHPDYLSDEVSGPDSDTEEPEMSEQWKFRLATLAGLPNDPSSLKNANILEVLIPDWREDLYSDFLHSLARRHKKKIRGGNSKQYHRVCAGRVSKRLPRYAPYNCGIKQDWLAENKQNPAFALQLTEWGKYEAPDGSTYAPLP</sequence>
<dbReference type="EMBL" id="JAWWNJ010000130">
    <property type="protein sequence ID" value="KAK6987669.1"/>
    <property type="molecule type" value="Genomic_DNA"/>
</dbReference>
<name>A0AAV9ZMP4_9AGAR</name>
<dbReference type="AlphaFoldDB" id="A0AAV9ZMP4"/>
<accession>A0AAV9ZMP4</accession>
<feature type="region of interest" description="Disordered" evidence="1">
    <location>
        <begin position="168"/>
        <end position="258"/>
    </location>
</feature>
<feature type="region of interest" description="Disordered" evidence="1">
    <location>
        <begin position="90"/>
        <end position="128"/>
    </location>
</feature>
<dbReference type="Proteomes" id="UP001362999">
    <property type="component" value="Unassembled WGS sequence"/>
</dbReference>
<feature type="region of interest" description="Disordered" evidence="1">
    <location>
        <begin position="391"/>
        <end position="410"/>
    </location>
</feature>
<organism evidence="2 3">
    <name type="scientific">Favolaschia claudopus</name>
    <dbReference type="NCBI Taxonomy" id="2862362"/>
    <lineage>
        <taxon>Eukaryota</taxon>
        <taxon>Fungi</taxon>
        <taxon>Dikarya</taxon>
        <taxon>Basidiomycota</taxon>
        <taxon>Agaricomycotina</taxon>
        <taxon>Agaricomycetes</taxon>
        <taxon>Agaricomycetidae</taxon>
        <taxon>Agaricales</taxon>
        <taxon>Marasmiineae</taxon>
        <taxon>Mycenaceae</taxon>
        <taxon>Favolaschia</taxon>
    </lineage>
</organism>
<gene>
    <name evidence="2" type="ORF">R3P38DRAFT_3291784</name>
</gene>
<evidence type="ECO:0000256" key="1">
    <source>
        <dbReference type="SAM" id="MobiDB-lite"/>
    </source>
</evidence>
<keyword evidence="3" id="KW-1185">Reference proteome</keyword>
<evidence type="ECO:0000313" key="3">
    <source>
        <dbReference type="Proteomes" id="UP001362999"/>
    </source>
</evidence>
<comment type="caution">
    <text evidence="2">The sequence shown here is derived from an EMBL/GenBank/DDBJ whole genome shotgun (WGS) entry which is preliminary data.</text>
</comment>